<evidence type="ECO:0000313" key="1">
    <source>
        <dbReference type="EMBL" id="SOZ74804.1"/>
    </source>
</evidence>
<keyword evidence="2" id="KW-0503">Monooxygenase</keyword>
<geneLocation type="plasmid" evidence="1">
    <name>CBM2613_p</name>
</geneLocation>
<sequence>MVSMRPANELRLTSNSDILNGRPSVSSSVARRRISSPSVSMRTYASLSSTRMSLPGLSSRAASMTLDVMLLARSTGPTRLFRYASAVLWSLLMIDSFAISAIGEQWFDAFDSDKYVVPIYPDGILCETGSTGVDALACVGVECPLVGPAHQYAPVEISLCERNVLVRANALERAWRAASWADKYDDVAVHLDLGHVAFPQLVECGDFLKIFGVLMHRKK</sequence>
<geneLocation type="plasmid" evidence="3">
    <name>cbm2613_p</name>
</geneLocation>
<dbReference type="GO" id="GO:0004497">
    <property type="term" value="F:monooxygenase activity"/>
    <property type="evidence" value="ECO:0007669"/>
    <property type="project" value="UniProtKB-KW"/>
</dbReference>
<keyword evidence="1" id="KW-0614">Plasmid</keyword>
<geneLocation type="plasmid" evidence="2">
    <name>I</name>
</geneLocation>
<accession>A0A375ECS8</accession>
<gene>
    <name evidence="2" type="ORF">CBM2612_P0603</name>
    <name evidence="1" type="ORF">CBM2613_P60143</name>
</gene>
<dbReference type="AlphaFoldDB" id="A0A375ECS8"/>
<evidence type="ECO:0000313" key="3">
    <source>
        <dbReference type="Proteomes" id="UP000256952"/>
    </source>
</evidence>
<reference evidence="1" key="1">
    <citation type="submission" date="2018-01" db="EMBL/GenBank/DDBJ databases">
        <authorList>
            <person name="Clerissi C."/>
        </authorList>
    </citation>
    <scope>NUCLEOTIDE SEQUENCE</scope>
    <source>
        <strain evidence="1">Cupriavidus taiwanensis STM 8556</strain>
        <plasmid evidence="1">CBM2613_p</plasmid>
    </source>
</reference>
<dbReference type="EMBL" id="LT976981">
    <property type="protein sequence ID" value="SOZ74804.1"/>
    <property type="molecule type" value="Genomic_DNA"/>
</dbReference>
<protein>
    <submittedName>
        <fullName evidence="1">Toluene-4-monooxygenase effector protein complex, benzene monooxygenase ferredoxin (Modular protein)</fullName>
    </submittedName>
</protein>
<keyword evidence="2" id="KW-0560">Oxidoreductase</keyword>
<dbReference type="Proteomes" id="UP000256952">
    <property type="component" value="Plasmid CBM2613_p"/>
</dbReference>
<proteinExistence type="predicted"/>
<name>A0A375ECS8_9BURK</name>
<organism evidence="1 3">
    <name type="scientific">Cupriavidus taiwanensis</name>
    <dbReference type="NCBI Taxonomy" id="164546"/>
    <lineage>
        <taxon>Bacteria</taxon>
        <taxon>Pseudomonadati</taxon>
        <taxon>Pseudomonadota</taxon>
        <taxon>Betaproteobacteria</taxon>
        <taxon>Burkholderiales</taxon>
        <taxon>Burkholderiaceae</taxon>
        <taxon>Cupriavidus</taxon>
    </lineage>
</organism>
<reference evidence="2 3" key="2">
    <citation type="submission" date="2018-01" db="EMBL/GenBank/DDBJ databases">
        <authorList>
            <person name="Gaut B.S."/>
            <person name="Morton B.R."/>
            <person name="Clegg M.T."/>
            <person name="Duvall M.R."/>
        </authorList>
    </citation>
    <scope>NUCLEOTIDE SEQUENCE [LARGE SCALE GENOMIC DNA]</scope>
    <source>
        <strain evidence="2">Cupriavidus taiwanensis STM 8555</strain>
        <plasmid evidence="2">I</plasmid>
        <plasmid evidence="3">Plasmid cbm2613_p</plasmid>
    </source>
</reference>
<evidence type="ECO:0000313" key="2">
    <source>
        <dbReference type="EMBL" id="SPD49258.1"/>
    </source>
</evidence>
<dbReference type="EMBL" id="LT984809">
    <property type="protein sequence ID" value="SPD49258.1"/>
    <property type="molecule type" value="Genomic_DNA"/>
</dbReference>